<dbReference type="InterPro" id="IPR050091">
    <property type="entry name" value="PKS_NRPS_Biosynth_Enz"/>
</dbReference>
<dbReference type="PANTHER" id="PTHR43775">
    <property type="entry name" value="FATTY ACID SYNTHASE"/>
    <property type="match status" value="1"/>
</dbReference>
<proteinExistence type="predicted"/>
<dbReference type="InterPro" id="IPR042104">
    <property type="entry name" value="PKS_dehydratase_sf"/>
</dbReference>
<dbReference type="PROSITE" id="PS52019">
    <property type="entry name" value="PKS_MFAS_DH"/>
    <property type="match status" value="1"/>
</dbReference>
<dbReference type="Pfam" id="PF21089">
    <property type="entry name" value="PKS_DH_N"/>
    <property type="match status" value="1"/>
</dbReference>
<protein>
    <submittedName>
        <fullName evidence="6">Modular polyketide synthase</fullName>
    </submittedName>
</protein>
<dbReference type="AlphaFoldDB" id="A0A060ZDL2"/>
<dbReference type="HOGENOM" id="CLU_447531_0_0_11"/>
<dbReference type="Gene3D" id="3.30.70.3290">
    <property type="match status" value="1"/>
</dbReference>
<evidence type="ECO:0000256" key="3">
    <source>
        <dbReference type="ARBA" id="ARBA00023268"/>
    </source>
</evidence>
<name>A0A060ZDL2_9ACTN</name>
<reference evidence="6" key="1">
    <citation type="submission" date="2014-05" db="EMBL/GenBank/DDBJ databases">
        <authorList>
            <person name="Horn Fabian"/>
        </authorList>
    </citation>
    <scope>NUCLEOTIDE SEQUENCE</scope>
</reference>
<organism evidence="6">
    <name type="scientific">Streptomyces iranensis</name>
    <dbReference type="NCBI Taxonomy" id="576784"/>
    <lineage>
        <taxon>Bacteria</taxon>
        <taxon>Bacillati</taxon>
        <taxon>Actinomycetota</taxon>
        <taxon>Actinomycetes</taxon>
        <taxon>Kitasatosporales</taxon>
        <taxon>Streptomycetaceae</taxon>
        <taxon>Streptomyces</taxon>
        <taxon>Streptomyces violaceusniger group</taxon>
    </lineage>
</organism>
<feature type="domain" description="PKS/mFAS DH" evidence="5">
    <location>
        <begin position="136"/>
        <end position="396"/>
    </location>
</feature>
<dbReference type="InterPro" id="IPR055123">
    <property type="entry name" value="SpnB-like_Rossmann"/>
</dbReference>
<dbReference type="PANTHER" id="PTHR43775:SF51">
    <property type="entry name" value="INACTIVE PHENOLPHTHIOCEROL SYNTHESIS POLYKETIDE SYNTHASE TYPE I PKS1-RELATED"/>
    <property type="match status" value="1"/>
</dbReference>
<dbReference type="InterPro" id="IPR049552">
    <property type="entry name" value="PKS_DH_N"/>
</dbReference>
<dbReference type="Gene3D" id="3.10.129.110">
    <property type="entry name" value="Polyketide synthase dehydratase"/>
    <property type="match status" value="1"/>
</dbReference>
<dbReference type="SMART" id="SM00826">
    <property type="entry name" value="PKS_DH"/>
    <property type="match status" value="1"/>
</dbReference>
<dbReference type="InterPro" id="IPR016035">
    <property type="entry name" value="Acyl_Trfase/lysoPLipase"/>
</dbReference>
<feature type="active site" description="Proton donor; for dehydratase activity" evidence="4">
    <location>
        <position position="320"/>
    </location>
</feature>
<dbReference type="InterPro" id="IPR049551">
    <property type="entry name" value="PKS_DH_C"/>
</dbReference>
<dbReference type="InterPro" id="IPR001227">
    <property type="entry name" value="Ac_transferase_dom_sf"/>
</dbReference>
<evidence type="ECO:0000256" key="2">
    <source>
        <dbReference type="ARBA" id="ARBA00022679"/>
    </source>
</evidence>
<keyword evidence="2" id="KW-0808">Transferase</keyword>
<keyword evidence="3" id="KW-0511">Multifunctional enzyme</keyword>
<dbReference type="InterPro" id="IPR036291">
    <property type="entry name" value="NAD(P)-bd_dom_sf"/>
</dbReference>
<feature type="active site" description="Proton acceptor; for dehydratase activity" evidence="4">
    <location>
        <position position="168"/>
    </location>
</feature>
<evidence type="ECO:0000256" key="1">
    <source>
        <dbReference type="ARBA" id="ARBA00004792"/>
    </source>
</evidence>
<dbReference type="GO" id="GO:0006633">
    <property type="term" value="P:fatty acid biosynthetic process"/>
    <property type="evidence" value="ECO:0007669"/>
    <property type="project" value="TreeGrafter"/>
</dbReference>
<dbReference type="SUPFAM" id="SSF51735">
    <property type="entry name" value="NAD(P)-binding Rossmann-fold domains"/>
    <property type="match status" value="1"/>
</dbReference>
<dbReference type="EMBL" id="LK022848">
    <property type="protein sequence ID" value="CDR02738.1"/>
    <property type="molecule type" value="Genomic_DNA"/>
</dbReference>
<comment type="pathway">
    <text evidence="1">Antibiotic biosynthesis.</text>
</comment>
<evidence type="ECO:0000313" key="6">
    <source>
        <dbReference type="EMBL" id="CDR02738.1"/>
    </source>
</evidence>
<dbReference type="InterPro" id="IPR020807">
    <property type="entry name" value="PKS_DH"/>
</dbReference>
<dbReference type="Pfam" id="PF22953">
    <property type="entry name" value="SpnB_Rossmann"/>
    <property type="match status" value="1"/>
</dbReference>
<gene>
    <name evidence="6" type="ORF">SIRAN896</name>
</gene>
<dbReference type="Pfam" id="PF14765">
    <property type="entry name" value="PS-DH"/>
    <property type="match status" value="1"/>
</dbReference>
<dbReference type="Gene3D" id="3.40.50.720">
    <property type="entry name" value="NAD(P)-binding Rossmann-like Domain"/>
    <property type="match status" value="1"/>
</dbReference>
<feature type="region of interest" description="C-terminal hotdog fold" evidence="4">
    <location>
        <begin position="261"/>
        <end position="396"/>
    </location>
</feature>
<accession>A0A060ZDL2</accession>
<dbReference type="GO" id="GO:0004312">
    <property type="term" value="F:fatty acid synthase activity"/>
    <property type="evidence" value="ECO:0007669"/>
    <property type="project" value="TreeGrafter"/>
</dbReference>
<dbReference type="InterPro" id="IPR049900">
    <property type="entry name" value="PKS_mFAS_DH"/>
</dbReference>
<dbReference type="SUPFAM" id="SSF52151">
    <property type="entry name" value="FabD/lysophospholipase-like"/>
    <property type="match status" value="1"/>
</dbReference>
<dbReference type="Gene3D" id="3.40.366.10">
    <property type="entry name" value="Malonyl-Coenzyme A Acyl Carrier Protein, domain 2"/>
    <property type="match status" value="1"/>
</dbReference>
<evidence type="ECO:0000259" key="5">
    <source>
        <dbReference type="PROSITE" id="PS52019"/>
    </source>
</evidence>
<feature type="region of interest" description="N-terminal hotdog fold" evidence="4">
    <location>
        <begin position="136"/>
        <end position="249"/>
    </location>
</feature>
<evidence type="ECO:0000256" key="4">
    <source>
        <dbReference type="PROSITE-ProRule" id="PRU01363"/>
    </source>
</evidence>
<sequence length="610" mass="63904">MPLVSAVTGGVADAVVLGDPGYWVEQALGTVRFHDVVRFLHARGTAGFLEIGPDRVLSSVVHDGGAQVWAASLVERDDAGARRLLAGLAEAWVHGAGVDWARLVPQGGLVTLPTYPFQHRRYWASGSAMGRGSAGHPLLESAVRLAEDAGWVLSGRVSAATSPWLADHAVSGTVLVPGAALAELVLHAGDRAGLAAIGEITFEQPLVLNGGPVDLQVSVEGGQAAVFSRTGEQWTRHASATLADPSGTVATLDGPWPPEGVQPLPLDDAYEVMAARGYEYGPMFRGLQAAWRLGEDLYAEVELPAEDTQDGFAIHPALLDAALHVLIAAAEDGGPIGLPFAWRDVRLLATGASALRVRLSPAGSDAFSLLAVDGEGQPVVSAAAMVSRPADASQLAGPSTGAGLLSLEWAPLSLGSASEQAWVRVGPELDLPEVADEPVLAWAEPADLPGALALVQAWLEAAYPAGSRLAVRTRDAVAAAAGDTVAGLTGSGVWGLVRSAMAEHPDAGLALLDDDGRPESSTGAGRAVAGWAPLSLGVSDRSRPGCGWARSWICLRWRTSRCLPGLSPRICPGRWPWCRRGWRPRIRRGRGWQSVPVTRSRPRRATPWLV</sequence>